<dbReference type="AlphaFoldDB" id="A0A831EKK0"/>
<dbReference type="EMBL" id="CAPB01000033">
    <property type="protein sequence ID" value="CCO94603.1"/>
    <property type="molecule type" value="Genomic_DNA"/>
</dbReference>
<dbReference type="PANTHER" id="PTHR43537:SF41">
    <property type="entry name" value="TRANSCRIPTIONAL REGULATORY PROTEIN"/>
    <property type="match status" value="1"/>
</dbReference>
<reference evidence="5 6" key="2">
    <citation type="submission" date="2013-04" db="EMBL/GenBank/DDBJ databases">
        <title>Comparative genomics of 12 strains of Erwinia amylovora identifies a pan-genome with a large conserved core and provides insights into host specificity.</title>
        <authorList>
            <person name="Mann R.A."/>
            <person name="Smits T.H.M."/>
            <person name="Buehlmann A."/>
            <person name="Blom J."/>
            <person name="Goesmann A."/>
            <person name="Frey J.E."/>
            <person name="Plummer K.M."/>
            <person name="Beer S.V."/>
            <person name="Luck J."/>
            <person name="Duffy B."/>
            <person name="Rodoni B."/>
        </authorList>
    </citation>
    <scope>NUCLEOTIDE SEQUENCE [LARGE SCALE GENOMIC DNA]</scope>
    <source>
        <strain evidence="6">CFBP 1232</strain>
    </source>
</reference>
<organism evidence="5 6">
    <name type="scientific">Erwinia amylovora NBRC 12687 = CFBP 1232</name>
    <dbReference type="NCBI Taxonomy" id="1219359"/>
    <lineage>
        <taxon>Bacteria</taxon>
        <taxon>Pseudomonadati</taxon>
        <taxon>Pseudomonadota</taxon>
        <taxon>Gammaproteobacteria</taxon>
        <taxon>Enterobacterales</taxon>
        <taxon>Erwiniaceae</taxon>
        <taxon>Erwinia</taxon>
    </lineage>
</organism>
<protein>
    <submittedName>
        <fullName evidence="5">Uncharacterized HTH-type transcriptional regulator ydfH</fullName>
    </submittedName>
</protein>
<keyword evidence="3" id="KW-0804">Transcription</keyword>
<evidence type="ECO:0000256" key="1">
    <source>
        <dbReference type="ARBA" id="ARBA00023015"/>
    </source>
</evidence>
<evidence type="ECO:0000256" key="3">
    <source>
        <dbReference type="ARBA" id="ARBA00023163"/>
    </source>
</evidence>
<feature type="domain" description="HTH gntR-type" evidence="4">
    <location>
        <begin position="13"/>
        <end position="80"/>
    </location>
</feature>
<name>A0A831EKK0_ERWAM</name>
<dbReference type="Pfam" id="PF07729">
    <property type="entry name" value="FCD"/>
    <property type="match status" value="1"/>
</dbReference>
<dbReference type="InterPro" id="IPR008920">
    <property type="entry name" value="TF_FadR/GntR_C"/>
</dbReference>
<accession>A0A831EKK0</accession>
<dbReference type="GO" id="GO:0003700">
    <property type="term" value="F:DNA-binding transcription factor activity"/>
    <property type="evidence" value="ECO:0007669"/>
    <property type="project" value="InterPro"/>
</dbReference>
<dbReference type="SUPFAM" id="SSF46785">
    <property type="entry name" value="Winged helix' DNA-binding domain"/>
    <property type="match status" value="1"/>
</dbReference>
<dbReference type="SUPFAM" id="SSF48008">
    <property type="entry name" value="GntR ligand-binding domain-like"/>
    <property type="match status" value="1"/>
</dbReference>
<dbReference type="Gene3D" id="1.10.10.10">
    <property type="entry name" value="Winged helix-like DNA-binding domain superfamily/Winged helix DNA-binding domain"/>
    <property type="match status" value="1"/>
</dbReference>
<keyword evidence="2" id="KW-0238">DNA-binding</keyword>
<dbReference type="InterPro" id="IPR000524">
    <property type="entry name" value="Tscrpt_reg_HTH_GntR"/>
</dbReference>
<evidence type="ECO:0000313" key="6">
    <source>
        <dbReference type="Proteomes" id="UP000013111"/>
    </source>
</evidence>
<evidence type="ECO:0000313" key="5">
    <source>
        <dbReference type="EMBL" id="CCO94603.1"/>
    </source>
</evidence>
<dbReference type="PROSITE" id="PS50949">
    <property type="entry name" value="HTH_GNTR"/>
    <property type="match status" value="1"/>
</dbReference>
<comment type="caution">
    <text evidence="5">The sequence shown here is derived from an EMBL/GenBank/DDBJ whole genome shotgun (WGS) entry which is preliminary data.</text>
</comment>
<dbReference type="RefSeq" id="WP_004159130.1">
    <property type="nucleotide sequence ID" value="NZ_BAYW01000012.1"/>
</dbReference>
<dbReference type="PRINTS" id="PR00035">
    <property type="entry name" value="HTHGNTR"/>
</dbReference>
<dbReference type="GeneID" id="97606781"/>
<evidence type="ECO:0000256" key="2">
    <source>
        <dbReference type="ARBA" id="ARBA00023125"/>
    </source>
</evidence>
<dbReference type="Proteomes" id="UP000013111">
    <property type="component" value="Unassembled WGS sequence"/>
</dbReference>
<proteinExistence type="predicted"/>
<gene>
    <name evidence="5" type="ORF">BN437_2693</name>
</gene>
<dbReference type="CDD" id="cd07377">
    <property type="entry name" value="WHTH_GntR"/>
    <property type="match status" value="1"/>
</dbReference>
<dbReference type="InterPro" id="IPR036388">
    <property type="entry name" value="WH-like_DNA-bd_sf"/>
</dbReference>
<dbReference type="SMART" id="SM00895">
    <property type="entry name" value="FCD"/>
    <property type="match status" value="1"/>
</dbReference>
<keyword evidence="1" id="KW-0805">Transcription regulation</keyword>
<dbReference type="InterPro" id="IPR036390">
    <property type="entry name" value="WH_DNA-bd_sf"/>
</dbReference>
<dbReference type="InterPro" id="IPR011711">
    <property type="entry name" value="GntR_C"/>
</dbReference>
<dbReference type="Pfam" id="PF00392">
    <property type="entry name" value="GntR"/>
    <property type="match status" value="1"/>
</dbReference>
<evidence type="ECO:0000259" key="4">
    <source>
        <dbReference type="PROSITE" id="PS50949"/>
    </source>
</evidence>
<dbReference type="SMART" id="SM00345">
    <property type="entry name" value="HTH_GNTR"/>
    <property type="match status" value="1"/>
</dbReference>
<dbReference type="GO" id="GO:0003677">
    <property type="term" value="F:DNA binding"/>
    <property type="evidence" value="ECO:0007669"/>
    <property type="project" value="UniProtKB-KW"/>
</dbReference>
<sequence length="230" mass="26489">MNIFETPDLSNVPSTSDVITQYLRRAILNGHFAENEPVRQDEIAKKFNVSKIPVREALKKLEAEGLVVFVKNKGATVTRMSDDELAQLFEMRILLEVRLLELAIPNMQMADFLHIEEVGNKYISDPNIMNWSALNWDFHLALYRAANRPLIVDSVKMINQKLERYLRMQLSLSNGKEKSDREHAEIISLCRQKNIPGAVDLLKKHIYGVCQSLLDNLHVKSREKGFDIMR</sequence>
<reference evidence="5 6" key="1">
    <citation type="submission" date="2012-11" db="EMBL/GenBank/DDBJ databases">
        <authorList>
            <person name="Linke B."/>
        </authorList>
    </citation>
    <scope>NUCLEOTIDE SEQUENCE [LARGE SCALE GENOMIC DNA]</scope>
    <source>
        <strain evidence="6">CFBP 1232</strain>
    </source>
</reference>
<dbReference type="Gene3D" id="1.20.120.530">
    <property type="entry name" value="GntR ligand-binding domain-like"/>
    <property type="match status" value="1"/>
</dbReference>
<dbReference type="PANTHER" id="PTHR43537">
    <property type="entry name" value="TRANSCRIPTIONAL REGULATOR, GNTR FAMILY"/>
    <property type="match status" value="1"/>
</dbReference>